<reference evidence="4" key="1">
    <citation type="submission" date="2024-03" db="EMBL/GenBank/DDBJ databases">
        <title>WGS assembly of Saponaria officinalis var. Norfolk2.</title>
        <authorList>
            <person name="Jenkins J."/>
            <person name="Shu S."/>
            <person name="Grimwood J."/>
            <person name="Barry K."/>
            <person name="Goodstein D."/>
            <person name="Schmutz J."/>
            <person name="Leebens-Mack J."/>
            <person name="Osbourn A."/>
        </authorList>
    </citation>
    <scope>NUCLEOTIDE SEQUENCE [LARGE SCALE GENOMIC DNA]</scope>
    <source>
        <strain evidence="4">JIC</strain>
    </source>
</reference>
<comment type="caution">
    <text evidence="4">The sequence shown here is derived from an EMBL/GenBank/DDBJ whole genome shotgun (WGS) entry which is preliminary data.</text>
</comment>
<dbReference type="PANTHER" id="PTHR32166:SF122">
    <property type="entry name" value="OS09G0499600 PROTEIN"/>
    <property type="match status" value="1"/>
</dbReference>
<feature type="domain" description="DUF659" evidence="2">
    <location>
        <begin position="223"/>
        <end position="334"/>
    </location>
</feature>
<feature type="domain" description="HAT C-terminal dimerisation" evidence="3">
    <location>
        <begin position="628"/>
        <end position="692"/>
    </location>
</feature>
<accession>A0AAW1GMQ8</accession>
<evidence type="ECO:0000256" key="1">
    <source>
        <dbReference type="SAM" id="MobiDB-lite"/>
    </source>
</evidence>
<proteinExistence type="predicted"/>
<evidence type="ECO:0000259" key="3">
    <source>
        <dbReference type="Pfam" id="PF05699"/>
    </source>
</evidence>
<dbReference type="AlphaFoldDB" id="A0AAW1GMQ8"/>
<feature type="region of interest" description="Disordered" evidence="1">
    <location>
        <begin position="760"/>
        <end position="825"/>
    </location>
</feature>
<evidence type="ECO:0000313" key="4">
    <source>
        <dbReference type="EMBL" id="KAK9664945.1"/>
    </source>
</evidence>
<dbReference type="Pfam" id="PF04937">
    <property type="entry name" value="DUF659"/>
    <property type="match status" value="2"/>
</dbReference>
<keyword evidence="5" id="KW-1185">Reference proteome</keyword>
<feature type="compositionally biased region" description="Polar residues" evidence="1">
    <location>
        <begin position="10"/>
        <end position="23"/>
    </location>
</feature>
<evidence type="ECO:0000313" key="5">
    <source>
        <dbReference type="Proteomes" id="UP001443914"/>
    </source>
</evidence>
<evidence type="ECO:0008006" key="6">
    <source>
        <dbReference type="Google" id="ProtNLM"/>
    </source>
</evidence>
<protein>
    <recommendedName>
        <fullName evidence="6">BED-type domain-containing protein</fullName>
    </recommendedName>
</protein>
<dbReference type="Pfam" id="PF05699">
    <property type="entry name" value="Dimer_Tnp_hAT"/>
    <property type="match status" value="1"/>
</dbReference>
<dbReference type="EMBL" id="JBDFQZ010000014">
    <property type="protein sequence ID" value="KAK9664945.1"/>
    <property type="molecule type" value="Genomic_DNA"/>
</dbReference>
<dbReference type="SUPFAM" id="SSF53098">
    <property type="entry name" value="Ribonuclease H-like"/>
    <property type="match status" value="1"/>
</dbReference>
<dbReference type="InterPro" id="IPR008906">
    <property type="entry name" value="HATC_C_dom"/>
</dbReference>
<feature type="domain" description="DUF659" evidence="2">
    <location>
        <begin position="358"/>
        <end position="402"/>
    </location>
</feature>
<gene>
    <name evidence="4" type="ORF">RND81_14G079000</name>
</gene>
<dbReference type="GO" id="GO:0046983">
    <property type="term" value="F:protein dimerization activity"/>
    <property type="evidence" value="ECO:0007669"/>
    <property type="project" value="InterPro"/>
</dbReference>
<dbReference type="PANTHER" id="PTHR32166">
    <property type="entry name" value="OSJNBA0013A04.12 PROTEIN"/>
    <property type="match status" value="1"/>
</dbReference>
<feature type="region of interest" description="Disordered" evidence="1">
    <location>
        <begin position="120"/>
        <end position="149"/>
    </location>
</feature>
<evidence type="ECO:0000259" key="2">
    <source>
        <dbReference type="Pfam" id="PF04937"/>
    </source>
</evidence>
<organism evidence="4 5">
    <name type="scientific">Saponaria officinalis</name>
    <name type="common">Common soapwort</name>
    <name type="synonym">Lychnis saponaria</name>
    <dbReference type="NCBI Taxonomy" id="3572"/>
    <lineage>
        <taxon>Eukaryota</taxon>
        <taxon>Viridiplantae</taxon>
        <taxon>Streptophyta</taxon>
        <taxon>Embryophyta</taxon>
        <taxon>Tracheophyta</taxon>
        <taxon>Spermatophyta</taxon>
        <taxon>Magnoliopsida</taxon>
        <taxon>eudicotyledons</taxon>
        <taxon>Gunneridae</taxon>
        <taxon>Pentapetalae</taxon>
        <taxon>Caryophyllales</taxon>
        <taxon>Caryophyllaceae</taxon>
        <taxon>Caryophylleae</taxon>
        <taxon>Saponaria</taxon>
    </lineage>
</organism>
<dbReference type="InterPro" id="IPR012337">
    <property type="entry name" value="RNaseH-like_sf"/>
</dbReference>
<sequence>MDNSDDNVVESASHSKTSSNQLIQDPGRKYSVADPNNKNNFTCKFCKKVCKGGVYRLKQHLVGGFRNVTQCMECPEHVKEEIRNYMLKKASAKDDIHMNPRTQQYDDCLEIEDDDIVELNSSIPSGNSSRKSCPPPKKPRQKGPIDMFFTPNPKDVVKSRLDGKGGKQPTINEVCRKDLRDKACREIARWFYDAGIAFHAASYESFHVMIEAVGQFGPGMKPPSMYELRVPLLNKEVQDTDLIVEEHKKEWVDRGCSIMSDGWRDSVAQKDVLNFLVNSPKGSVFIKSIDASLVVKDANLLFDLLDKMVEEVGEENVIQVISDNASAYVKVGKICLFPFLPSNSPFFCFLNIFIKKNHFVGKLLEAKRPHLYWTPCAAHCIDLMLEDIGKIPRVRSSLKKAMFINAFVYVGRPSVVNLMRQFTNQRNLHRPAITRFATSFITLAQFHKHKNNLRKLVTSQEWSDAKWSREPAAKKMAQYILQESFWRNIVYSLKLTGPLVKVLRMVDGDKKPAMRYIYEAMDRAKEAIASSFGSREDEYMEAFKMIDQRWDCQLHRPLHAAGYFLNPSIYFDNRDISNCEEVMTGLYECIGRLVPDLDIQDKIGNELGIYQTSGGLFGLPMAIRQRKTKSPAEWWLAYGSSTPHLKKFAVRVLSLTCSATGCERNWGIFQHLHTKKRNRLCQDRLNKMVYVKCNRSLARRCKRSDTSDPILLDEIDESNEWLIGKMQEDDGDEVVFEDEDLTWSVVARASGVDESTYFTRSSRIRQNDESGSSRNNKGKGVASGSRHRGGLIGGVEDEEEDIGATSGEGGNDFEIGIIDDDDDDL</sequence>
<dbReference type="Proteomes" id="UP001443914">
    <property type="component" value="Unassembled WGS sequence"/>
</dbReference>
<dbReference type="InterPro" id="IPR007021">
    <property type="entry name" value="DUF659"/>
</dbReference>
<feature type="region of interest" description="Disordered" evidence="1">
    <location>
        <begin position="1"/>
        <end position="33"/>
    </location>
</feature>
<name>A0AAW1GMQ8_SAPOF</name>